<dbReference type="PIRSF" id="PIRSF033563">
    <property type="entry name" value="UCP033563"/>
    <property type="match status" value="1"/>
</dbReference>
<protein>
    <recommendedName>
        <fullName evidence="3">DUF1015 domain-containing protein</fullName>
    </recommendedName>
</protein>
<dbReference type="EMBL" id="AP024749">
    <property type="protein sequence ID" value="BCY29484.1"/>
    <property type="molecule type" value="Genomic_DNA"/>
</dbReference>
<dbReference type="RefSeq" id="WP_221258560.1">
    <property type="nucleotide sequence ID" value="NZ_AP024749.1"/>
</dbReference>
<evidence type="ECO:0000313" key="2">
    <source>
        <dbReference type="Proteomes" id="UP000825258"/>
    </source>
</evidence>
<gene>
    <name evidence="1" type="ORF">KK2020170_23520</name>
</gene>
<organism evidence="1 2">
    <name type="scientific">Flavobacterium okayamense</name>
    <dbReference type="NCBI Taxonomy" id="2830782"/>
    <lineage>
        <taxon>Bacteria</taxon>
        <taxon>Pseudomonadati</taxon>
        <taxon>Bacteroidota</taxon>
        <taxon>Flavobacteriia</taxon>
        <taxon>Flavobacteriales</taxon>
        <taxon>Flavobacteriaceae</taxon>
        <taxon>Flavobacterium</taxon>
    </lineage>
</organism>
<dbReference type="Pfam" id="PF06245">
    <property type="entry name" value="DUF1015"/>
    <property type="match status" value="1"/>
</dbReference>
<dbReference type="PANTHER" id="PTHR36454">
    <property type="entry name" value="LMO2823 PROTEIN"/>
    <property type="match status" value="1"/>
</dbReference>
<proteinExistence type="predicted"/>
<dbReference type="InterPro" id="IPR008323">
    <property type="entry name" value="UCP033563"/>
</dbReference>
<accession>A0ABM7S7K3</accession>
<name>A0ABM7S7K3_9FLAO</name>
<dbReference type="PANTHER" id="PTHR36454:SF1">
    <property type="entry name" value="DUF1015 DOMAIN-CONTAINING PROTEIN"/>
    <property type="match status" value="1"/>
</dbReference>
<dbReference type="Proteomes" id="UP000825258">
    <property type="component" value="Chromosome"/>
</dbReference>
<evidence type="ECO:0000313" key="1">
    <source>
        <dbReference type="EMBL" id="BCY29484.1"/>
    </source>
</evidence>
<sequence>MAKIIPFKAVRPAEDKVSLVTCRNYDDYSQAELAAWLNFNPYSFLHVINPAYVHSHTTSWDKRFKGVALKYQDFKREGVFVTEEKPNFYIYEIKSKTNSFTGILAGTSVDDYQNNHIKKHEDTLQYRVELFKDYLHQTRFNTEPVLITYPDSVELNTWISLKKKSKPLYSFSTTNKETHTLWKIDTESDIDWLVQHFENIPNLYIADGHHRSSSAELLRQQDQHLNNPNLDYFLSFLIAESNVKIYEFNRVIRDLNDFSKDQFLEKLGENFNIELKEQELWKPSKKGKFGMYLDGKFYALTFKDSDFLDKNASVLNQLDAQILYDTVLQPILNIGNLRNDERIDYISGKQPITEIKSAVDGGEFAVGFMLYPSDINEIKSIADADLIMPPKSTYIEPKFRSGLVVYEL</sequence>
<evidence type="ECO:0008006" key="3">
    <source>
        <dbReference type="Google" id="ProtNLM"/>
    </source>
</evidence>
<keyword evidence="2" id="KW-1185">Reference proteome</keyword>
<reference evidence="1 2" key="1">
    <citation type="submission" date="2021-06" db="EMBL/GenBank/DDBJ databases">
        <title>Whole genome sequences of Flavobacterium sp. KK2020170 and assembly.</title>
        <authorList>
            <person name="Kitahara K."/>
            <person name="Miyoshi S."/>
            <person name="Uesaka K."/>
        </authorList>
    </citation>
    <scope>NUCLEOTIDE SEQUENCE [LARGE SCALE GENOMIC DNA]</scope>
    <source>
        <strain evidence="1 2">KK2020170</strain>
    </source>
</reference>